<protein>
    <submittedName>
        <fullName evidence="3">Uncharacterized protein</fullName>
    </submittedName>
</protein>
<keyword evidence="2" id="KW-0472">Membrane</keyword>
<evidence type="ECO:0000256" key="2">
    <source>
        <dbReference type="SAM" id="Phobius"/>
    </source>
</evidence>
<dbReference type="PANTHER" id="PTHR36343:SF1">
    <property type="entry name" value="EXPRESSED PROTEIN"/>
    <property type="match status" value="1"/>
</dbReference>
<accession>A0A9R0XL37</accession>
<keyword evidence="2" id="KW-0812">Transmembrane</keyword>
<feature type="region of interest" description="Disordered" evidence="1">
    <location>
        <begin position="44"/>
        <end position="74"/>
    </location>
</feature>
<sequence>MALRVAPSPLLASGGGATAFTTPLTPKKRGAGLLLLSKRSRISAQLGGGGGGGDGETKPDGKKFITREQEPEQYWQTAGERKGENPMMTPLPYIVIFGFSTPFIILAIAFANGWIKAPLIR</sequence>
<reference evidence="3 4" key="1">
    <citation type="submission" date="2017-09" db="EMBL/GenBank/DDBJ databases">
        <authorList>
            <consortium name="International Durum Wheat Genome Sequencing Consortium (IDWGSC)"/>
            <person name="Milanesi L."/>
        </authorList>
    </citation>
    <scope>NUCLEOTIDE SEQUENCE [LARGE SCALE GENOMIC DNA]</scope>
    <source>
        <strain evidence="4">cv. Svevo</strain>
    </source>
</reference>
<gene>
    <name evidence="3" type="ORF">TRITD_5Bv1G227700</name>
</gene>
<dbReference type="AlphaFoldDB" id="A0A9R0XL37"/>
<evidence type="ECO:0000256" key="1">
    <source>
        <dbReference type="SAM" id="MobiDB-lite"/>
    </source>
</evidence>
<evidence type="ECO:0000313" key="3">
    <source>
        <dbReference type="EMBL" id="VAI38802.1"/>
    </source>
</evidence>
<evidence type="ECO:0000313" key="4">
    <source>
        <dbReference type="Proteomes" id="UP000324705"/>
    </source>
</evidence>
<dbReference type="PANTHER" id="PTHR36343">
    <property type="entry name" value="EXPRESSED PROTEIN"/>
    <property type="match status" value="1"/>
</dbReference>
<dbReference type="Gramene" id="TRITD5Bv1G227700.2">
    <property type="protein sequence ID" value="TRITD5Bv1G227700.2"/>
    <property type="gene ID" value="TRITD5Bv1G227700"/>
</dbReference>
<organism evidence="3 4">
    <name type="scientific">Triticum turgidum subsp. durum</name>
    <name type="common">Durum wheat</name>
    <name type="synonym">Triticum durum</name>
    <dbReference type="NCBI Taxonomy" id="4567"/>
    <lineage>
        <taxon>Eukaryota</taxon>
        <taxon>Viridiplantae</taxon>
        <taxon>Streptophyta</taxon>
        <taxon>Embryophyta</taxon>
        <taxon>Tracheophyta</taxon>
        <taxon>Spermatophyta</taxon>
        <taxon>Magnoliopsida</taxon>
        <taxon>Liliopsida</taxon>
        <taxon>Poales</taxon>
        <taxon>Poaceae</taxon>
        <taxon>BOP clade</taxon>
        <taxon>Pooideae</taxon>
        <taxon>Triticodae</taxon>
        <taxon>Triticeae</taxon>
        <taxon>Triticinae</taxon>
        <taxon>Triticum</taxon>
    </lineage>
</organism>
<proteinExistence type="predicted"/>
<keyword evidence="4" id="KW-1185">Reference proteome</keyword>
<name>A0A9R0XL37_TRITD</name>
<dbReference type="Proteomes" id="UP000324705">
    <property type="component" value="Chromosome 5B"/>
</dbReference>
<dbReference type="EMBL" id="LT934120">
    <property type="protein sequence ID" value="VAI38802.1"/>
    <property type="molecule type" value="Genomic_DNA"/>
</dbReference>
<dbReference type="GO" id="GO:0009507">
    <property type="term" value="C:chloroplast"/>
    <property type="evidence" value="ECO:0007669"/>
    <property type="project" value="TreeGrafter"/>
</dbReference>
<keyword evidence="2" id="KW-1133">Transmembrane helix</keyword>
<feature type="transmembrane region" description="Helical" evidence="2">
    <location>
        <begin position="91"/>
        <end position="115"/>
    </location>
</feature>
<feature type="compositionally biased region" description="Basic and acidic residues" evidence="1">
    <location>
        <begin position="55"/>
        <end position="70"/>
    </location>
</feature>
<dbReference type="OMA" id="EEPTEYW"/>